<dbReference type="OrthoDB" id="21607at2759"/>
<evidence type="ECO:0000313" key="4">
    <source>
        <dbReference type="Proteomes" id="UP000691718"/>
    </source>
</evidence>
<sequence>MALQYRSACSSTQYGSYGSTVQECVCRGLEGAVQHWEQEAGAARELAAARQHQLATLGDLLDAAKAKLAGAAEGEAAAAAAARREADAASARAHALAERLAHAQRQLDRAHDDARRLHDDALVSRNNAKSTISELEFQLEQLRQEKAALQGEVKTLQENISELQIQVQVASDEKLALMSRAGEALARASDLERQLQDARARHAQLARDRDRDEAEWKQFQSDLLMTVRVANDFKTEAQRELERLVSENKIARDRIRLLEDQIHSMKGFNRSDSTDSVQNCSDDDKSFFKESDDGELQDDNSSKAIFRNIRTRYLSRVHSVSDPSLKDTSIVDQAFFKLNSASSKEDLNLPKTFKIDIKNVTTDETNDDEISKEESFDNNTERIGGKIIAEAVLPPFRTKELMRQNAIDFYEQRFRRQDALDCSINLDLSSYRRKLVSKSVSSDVNLCRSKTKSTKHFSSLYNGKLKSLSMDNLSSSHAFKDVLKEATSIEFLGSHNFSDISLYTDGSDSVFLSSPTVKNNNVTFEVEKNTSFSPKACPNEFKEGLKNDVLIQPLQDNIPLVLSNEIMEKDLKKVNEELKLNFKAAIDRMASNNKSENSSSQMTIQFDKPKVNNGNVSPLNIDHKHTFVNGNSSLESCAKTENYIEKTKEIFYNGSTTSVLTQDSNVNANLIKGTYYDDFNKQVKDNIETTLVPTYLQDDVSYRLKIHTLNDASTTSTTVATHNKISNTWNNQEKRKNQVKTFLAPINIVNANIDITDSKASPIIISPVLIQPIFFKANTVAEIDIQKPEPKRGTVYYDDIDQVVVADTTSCNKSIELPQTDSPKKKGMYQKNVKVKQLPNFSWKSSSENLTVPCTLDSNIVSKPVNMPKSNLSKISKTPEWLIDNHYYQPLEPTPIASNRTKVNKCNIEAESNKILGKCTSVIKTSVSNSDKVKECVQENYYEEIGQHSKNVADDEKISNQMLDDLPVVTREEILKVPRKPKRPKKQETKQAANNLGDTVTNVKEVANFTKSVISLSRSPSAKDLIKNQSSSIGGVVQNLEKKSPLPDARRTGVERTRKLSLQGQKVSKMNTNTGSLPREPKTYHWKTLEHKRLSHPIRSLNDPLPSRPLRKLGFFVTTTKRPV</sequence>
<keyword evidence="1" id="KW-0175">Coiled coil</keyword>
<keyword evidence="4" id="KW-1185">Reference proteome</keyword>
<name>A0A8S3Y1Y9_PARAO</name>
<feature type="region of interest" description="Disordered" evidence="2">
    <location>
        <begin position="268"/>
        <end position="296"/>
    </location>
</feature>
<dbReference type="Proteomes" id="UP000691718">
    <property type="component" value="Unassembled WGS sequence"/>
</dbReference>
<dbReference type="AlphaFoldDB" id="A0A8S3Y1Y9"/>
<dbReference type="EMBL" id="CAJQZP010001449">
    <property type="protein sequence ID" value="CAG5046934.1"/>
    <property type="molecule type" value="Genomic_DNA"/>
</dbReference>
<organism evidence="3 4">
    <name type="scientific">Parnassius apollo</name>
    <name type="common">Apollo butterfly</name>
    <name type="synonym">Papilio apollo</name>
    <dbReference type="NCBI Taxonomy" id="110799"/>
    <lineage>
        <taxon>Eukaryota</taxon>
        <taxon>Metazoa</taxon>
        <taxon>Ecdysozoa</taxon>
        <taxon>Arthropoda</taxon>
        <taxon>Hexapoda</taxon>
        <taxon>Insecta</taxon>
        <taxon>Pterygota</taxon>
        <taxon>Neoptera</taxon>
        <taxon>Endopterygota</taxon>
        <taxon>Lepidoptera</taxon>
        <taxon>Glossata</taxon>
        <taxon>Ditrysia</taxon>
        <taxon>Papilionoidea</taxon>
        <taxon>Papilionidae</taxon>
        <taxon>Parnassiinae</taxon>
        <taxon>Parnassini</taxon>
        <taxon>Parnassius</taxon>
        <taxon>Parnassius</taxon>
    </lineage>
</organism>
<gene>
    <name evidence="3" type="ORF">PAPOLLO_LOCUS23704</name>
</gene>
<accession>A0A8S3Y1Y9</accession>
<feature type="compositionally biased region" description="Basic and acidic residues" evidence="2">
    <location>
        <begin position="282"/>
        <end position="291"/>
    </location>
</feature>
<evidence type="ECO:0000256" key="1">
    <source>
        <dbReference type="SAM" id="Coils"/>
    </source>
</evidence>
<evidence type="ECO:0000256" key="2">
    <source>
        <dbReference type="SAM" id="MobiDB-lite"/>
    </source>
</evidence>
<comment type="caution">
    <text evidence="3">The sequence shown here is derived from an EMBL/GenBank/DDBJ whole genome shotgun (WGS) entry which is preliminary data.</text>
</comment>
<feature type="compositionally biased region" description="Polar residues" evidence="2">
    <location>
        <begin position="270"/>
        <end position="280"/>
    </location>
</feature>
<protein>
    <submittedName>
        <fullName evidence="3">(apollo) hypothetical protein</fullName>
    </submittedName>
</protein>
<reference evidence="3" key="1">
    <citation type="submission" date="2021-04" db="EMBL/GenBank/DDBJ databases">
        <authorList>
            <person name="Tunstrom K."/>
        </authorList>
    </citation>
    <scope>NUCLEOTIDE SEQUENCE</scope>
</reference>
<feature type="coiled-coil region" evidence="1">
    <location>
        <begin position="79"/>
        <end position="261"/>
    </location>
</feature>
<evidence type="ECO:0000313" key="3">
    <source>
        <dbReference type="EMBL" id="CAG5046934.1"/>
    </source>
</evidence>
<proteinExistence type="predicted"/>